<accession>A0A2W2ARW2</accession>
<gene>
    <name evidence="1" type="ORF">DK847_06685</name>
</gene>
<dbReference type="AlphaFoldDB" id="A0A2W2ARW2"/>
<reference evidence="2" key="1">
    <citation type="submission" date="2018-06" db="EMBL/GenBank/DDBJ databases">
        <title>Aestuariibacter litoralis strain KCTC 52945T.</title>
        <authorList>
            <person name="Li X."/>
            <person name="Salam N."/>
            <person name="Li J.-L."/>
            <person name="Chen Y.-M."/>
            <person name="Yang Z.-W."/>
            <person name="Zhang L.-Y."/>
            <person name="Han M.-X."/>
            <person name="Xiao M."/>
            <person name="Li W.-J."/>
        </authorList>
    </citation>
    <scope>NUCLEOTIDE SEQUENCE [LARGE SCALE GENOMIC DNA]</scope>
    <source>
        <strain evidence="2">KCTC 52945</strain>
    </source>
</reference>
<dbReference type="RefSeq" id="WP_111197057.1">
    <property type="nucleotide sequence ID" value="NZ_QKVK01000002.1"/>
</dbReference>
<sequence>MTARFRYRYEQGSFEAAFRARYAPMAEAAQRAIAAAGAIVKAEGRADIAAAGLGAGFVKALRVDIYPQGRNSLNATAHIYHKIPYAGVFEEGVTIRGRPRLWLALPSTPQRYGRKPMTPELFRKSIGPLSFVKRPGKRPLLVAKAKKGKNMTKISLARFRSGGRGEGPFVSVPVFVGVDSVSIRKKLNISAIVRSASDRLPQLYASFISV</sequence>
<comment type="caution">
    <text evidence="1">The sequence shown here is derived from an EMBL/GenBank/DDBJ whole genome shotgun (WGS) entry which is preliminary data.</text>
</comment>
<protein>
    <submittedName>
        <fullName evidence="1">Uncharacterized protein</fullName>
    </submittedName>
</protein>
<evidence type="ECO:0000313" key="2">
    <source>
        <dbReference type="Proteomes" id="UP000248795"/>
    </source>
</evidence>
<dbReference type="EMBL" id="QKVK01000002">
    <property type="protein sequence ID" value="PZF78101.1"/>
    <property type="molecule type" value="Genomic_DNA"/>
</dbReference>
<proteinExistence type="predicted"/>
<dbReference type="InterPro" id="IPR045622">
    <property type="entry name" value="DUF6441"/>
</dbReference>
<dbReference type="Pfam" id="PF20039">
    <property type="entry name" value="DUF6441"/>
    <property type="match status" value="1"/>
</dbReference>
<dbReference type="Proteomes" id="UP000248795">
    <property type="component" value="Unassembled WGS sequence"/>
</dbReference>
<name>A0A2W2ARW2_9HYPH</name>
<organism evidence="1 2">
    <name type="scientific">Aestuariivirga litoralis</name>
    <dbReference type="NCBI Taxonomy" id="2650924"/>
    <lineage>
        <taxon>Bacteria</taxon>
        <taxon>Pseudomonadati</taxon>
        <taxon>Pseudomonadota</taxon>
        <taxon>Alphaproteobacteria</taxon>
        <taxon>Hyphomicrobiales</taxon>
        <taxon>Aestuariivirgaceae</taxon>
        <taxon>Aestuariivirga</taxon>
    </lineage>
</organism>
<keyword evidence="2" id="KW-1185">Reference proteome</keyword>
<evidence type="ECO:0000313" key="1">
    <source>
        <dbReference type="EMBL" id="PZF78101.1"/>
    </source>
</evidence>